<sequence>NQEDCAELRSRQAIVTATLGIPGRFWAFHPDSPRQSLSLPCRLWTTTLIQPFAIARAWHKLLLTRCYSSPALGIASLSSRSLVKLSQCKVVPPNVRCLDHSHVGTSPGRIYIEATQPRCPLAIMCFCRLSRSLPHPLSLTRPSAVTFFSW</sequence>
<dbReference type="AlphaFoldDB" id="A0AAI9V2P3"/>
<reference evidence="1 2" key="1">
    <citation type="submission" date="2016-10" db="EMBL/GenBank/DDBJ databases">
        <title>The genome sequence of Colletotrichum fioriniae PJ7.</title>
        <authorList>
            <person name="Baroncelli R."/>
        </authorList>
    </citation>
    <scope>NUCLEOTIDE SEQUENCE [LARGE SCALE GENOMIC DNA]</scope>
    <source>
        <strain evidence="1">Col 31</strain>
    </source>
</reference>
<keyword evidence="2" id="KW-1185">Reference proteome</keyword>
<proteinExistence type="predicted"/>
<organism evidence="1 2">
    <name type="scientific">Colletotrichum melonis</name>
    <dbReference type="NCBI Taxonomy" id="1209925"/>
    <lineage>
        <taxon>Eukaryota</taxon>
        <taxon>Fungi</taxon>
        <taxon>Dikarya</taxon>
        <taxon>Ascomycota</taxon>
        <taxon>Pezizomycotina</taxon>
        <taxon>Sordariomycetes</taxon>
        <taxon>Hypocreomycetidae</taxon>
        <taxon>Glomerellales</taxon>
        <taxon>Glomerellaceae</taxon>
        <taxon>Colletotrichum</taxon>
        <taxon>Colletotrichum acutatum species complex</taxon>
    </lineage>
</organism>
<evidence type="ECO:0000313" key="1">
    <source>
        <dbReference type="EMBL" id="KAK1469457.1"/>
    </source>
</evidence>
<protein>
    <submittedName>
        <fullName evidence="1">Uncharacterized protein</fullName>
    </submittedName>
</protein>
<accession>A0AAI9V2P3</accession>
<dbReference type="Proteomes" id="UP001239795">
    <property type="component" value="Unassembled WGS sequence"/>
</dbReference>
<feature type="non-terminal residue" evidence="1">
    <location>
        <position position="1"/>
    </location>
</feature>
<evidence type="ECO:0000313" key="2">
    <source>
        <dbReference type="Proteomes" id="UP001239795"/>
    </source>
</evidence>
<name>A0AAI9V2P3_9PEZI</name>
<comment type="caution">
    <text evidence="1">The sequence shown here is derived from an EMBL/GenBank/DDBJ whole genome shotgun (WGS) entry which is preliminary data.</text>
</comment>
<dbReference type="EMBL" id="MLGG01000001">
    <property type="protein sequence ID" value="KAK1469457.1"/>
    <property type="molecule type" value="Genomic_DNA"/>
</dbReference>
<gene>
    <name evidence="1" type="ORF">CMEL01_01224</name>
</gene>